<keyword evidence="2" id="KW-1185">Reference proteome</keyword>
<evidence type="ECO:0000313" key="1">
    <source>
        <dbReference type="EMBL" id="MDR7360373.1"/>
    </source>
</evidence>
<reference evidence="1 2" key="1">
    <citation type="submission" date="2023-07" db="EMBL/GenBank/DDBJ databases">
        <title>Sequencing the genomes of 1000 actinobacteria strains.</title>
        <authorList>
            <person name="Klenk H.-P."/>
        </authorList>
    </citation>
    <scope>NUCLEOTIDE SEQUENCE [LARGE SCALE GENOMIC DNA]</scope>
    <source>
        <strain evidence="1 2">DSM 20167</strain>
    </source>
</reference>
<dbReference type="EMBL" id="JAVDYI010000001">
    <property type="protein sequence ID" value="MDR7360373.1"/>
    <property type="molecule type" value="Genomic_DNA"/>
</dbReference>
<dbReference type="Proteomes" id="UP001183817">
    <property type="component" value="Unassembled WGS sequence"/>
</dbReference>
<proteinExistence type="predicted"/>
<evidence type="ECO:0000313" key="2">
    <source>
        <dbReference type="Proteomes" id="UP001183817"/>
    </source>
</evidence>
<organism evidence="1 2">
    <name type="scientific">Paeniglutamicibacter sulfureus</name>
    <dbReference type="NCBI Taxonomy" id="43666"/>
    <lineage>
        <taxon>Bacteria</taxon>
        <taxon>Bacillati</taxon>
        <taxon>Actinomycetota</taxon>
        <taxon>Actinomycetes</taxon>
        <taxon>Micrococcales</taxon>
        <taxon>Micrococcaceae</taxon>
        <taxon>Paeniglutamicibacter</taxon>
    </lineage>
</organism>
<gene>
    <name evidence="1" type="ORF">J2S64_004064</name>
</gene>
<sequence>MSVNEHIWRHRGIANYRILTGFVNPTGDAESRIWARLLDLVPGHSGKAHSDWLQAQSEGFRPWISVATPLTRCAAIKLGVDEAVPT</sequence>
<comment type="caution">
    <text evidence="1">The sequence shown here is derived from an EMBL/GenBank/DDBJ whole genome shotgun (WGS) entry which is preliminary data.</text>
</comment>
<accession>A0ABU2BRK5</accession>
<protein>
    <submittedName>
        <fullName evidence="1">Uncharacterized protein</fullName>
    </submittedName>
</protein>
<name>A0ABU2BRK5_9MICC</name>